<evidence type="ECO:0008006" key="6">
    <source>
        <dbReference type="Google" id="ProtNLM"/>
    </source>
</evidence>
<protein>
    <recommendedName>
        <fullName evidence="6">Serpentine receptor class gamma</fullName>
    </recommendedName>
</protein>
<keyword evidence="5" id="KW-1185">Reference proteome</keyword>
<feature type="transmembrane region" description="Helical" evidence="2">
    <location>
        <begin position="213"/>
        <end position="236"/>
    </location>
</feature>
<feature type="compositionally biased region" description="Acidic residues" evidence="1">
    <location>
        <begin position="70"/>
        <end position="89"/>
    </location>
</feature>
<evidence type="ECO:0000313" key="5">
    <source>
        <dbReference type="Proteomes" id="UP000494206"/>
    </source>
</evidence>
<evidence type="ECO:0000256" key="1">
    <source>
        <dbReference type="SAM" id="MobiDB-lite"/>
    </source>
</evidence>
<dbReference type="Proteomes" id="UP000494206">
    <property type="component" value="Unassembled WGS sequence"/>
</dbReference>
<feature type="compositionally biased region" description="Basic and acidic residues" evidence="1">
    <location>
        <begin position="90"/>
        <end position="113"/>
    </location>
</feature>
<keyword evidence="2" id="KW-1133">Transmembrane helix</keyword>
<proteinExistence type="predicted"/>
<feature type="compositionally biased region" description="Polar residues" evidence="1">
    <location>
        <begin position="114"/>
        <end position="125"/>
    </location>
</feature>
<name>A0A8S1F110_9PELO</name>
<feature type="signal peptide" evidence="3">
    <location>
        <begin position="1"/>
        <end position="21"/>
    </location>
</feature>
<keyword evidence="3" id="KW-0732">Signal</keyword>
<dbReference type="OrthoDB" id="5835254at2759"/>
<accession>A0A8S1F110</accession>
<keyword evidence="2" id="KW-0812">Transmembrane</keyword>
<dbReference type="EMBL" id="CADEPM010000009">
    <property type="protein sequence ID" value="CAB3409642.1"/>
    <property type="molecule type" value="Genomic_DNA"/>
</dbReference>
<keyword evidence="2" id="KW-0472">Membrane</keyword>
<evidence type="ECO:0000313" key="4">
    <source>
        <dbReference type="EMBL" id="CAB3409642.1"/>
    </source>
</evidence>
<reference evidence="4 5" key="1">
    <citation type="submission" date="2020-04" db="EMBL/GenBank/DDBJ databases">
        <authorList>
            <person name="Laetsch R D."/>
            <person name="Stevens L."/>
            <person name="Kumar S."/>
            <person name="Blaxter L. M."/>
        </authorList>
    </citation>
    <scope>NUCLEOTIDE SEQUENCE [LARGE SCALE GENOMIC DNA]</scope>
</reference>
<feature type="transmembrane region" description="Helical" evidence="2">
    <location>
        <begin position="184"/>
        <end position="201"/>
    </location>
</feature>
<gene>
    <name evidence="4" type="ORF">CBOVIS_LOCUS11274</name>
</gene>
<feature type="compositionally biased region" description="Basic and acidic residues" evidence="1">
    <location>
        <begin position="28"/>
        <end position="45"/>
    </location>
</feature>
<organism evidence="4 5">
    <name type="scientific">Caenorhabditis bovis</name>
    <dbReference type="NCBI Taxonomy" id="2654633"/>
    <lineage>
        <taxon>Eukaryota</taxon>
        <taxon>Metazoa</taxon>
        <taxon>Ecdysozoa</taxon>
        <taxon>Nematoda</taxon>
        <taxon>Chromadorea</taxon>
        <taxon>Rhabditida</taxon>
        <taxon>Rhabditina</taxon>
        <taxon>Rhabditomorpha</taxon>
        <taxon>Rhabditoidea</taxon>
        <taxon>Rhabditidae</taxon>
        <taxon>Peloderinae</taxon>
        <taxon>Caenorhabditis</taxon>
    </lineage>
</organism>
<evidence type="ECO:0000256" key="2">
    <source>
        <dbReference type="SAM" id="Phobius"/>
    </source>
</evidence>
<comment type="caution">
    <text evidence="4">The sequence shown here is derived from an EMBL/GenBank/DDBJ whole genome shotgun (WGS) entry which is preliminary data.</text>
</comment>
<feature type="chain" id="PRO_5035745216" description="Serpentine receptor class gamma" evidence="3">
    <location>
        <begin position="22"/>
        <end position="272"/>
    </location>
</feature>
<feature type="region of interest" description="Disordered" evidence="1">
    <location>
        <begin position="20"/>
        <end position="125"/>
    </location>
</feature>
<evidence type="ECO:0000256" key="3">
    <source>
        <dbReference type="SAM" id="SignalP"/>
    </source>
</evidence>
<sequence>MPKYSILLFAIFALLVNLSEPRATSSSESKENKSSESDPKSKSDEVFDNNDIGANMTEVETPQERHERDAEEIEKADEAPVDEAQDAEEGSEKVELAPLKSDSKSDGAAEQKDQVISSENATSIESAENSNQTEIFSLQNLEIVIITWPLIPIRLVKVLMTTLAPFYSARSRFLCVLLRLETSFYYSTCMVHLQYLITFYIKFYREGNAAFRYTTGVLSFRFMITILSTIIPLFLLRPISESFNIFSTKKITSETIDRLKTASEDHIRVTIT</sequence>
<dbReference type="AlphaFoldDB" id="A0A8S1F110"/>